<dbReference type="Proteomes" id="UP001465755">
    <property type="component" value="Unassembled WGS sequence"/>
</dbReference>
<dbReference type="PROSITE" id="PS50848">
    <property type="entry name" value="START"/>
    <property type="match status" value="1"/>
</dbReference>
<feature type="compositionally biased region" description="Basic residues" evidence="1">
    <location>
        <begin position="111"/>
        <end position="126"/>
    </location>
</feature>
<feature type="domain" description="START" evidence="3">
    <location>
        <begin position="173"/>
        <end position="361"/>
    </location>
</feature>
<sequence>MAGIFGGSLQWWEQIPVHQDLGLLLVTVLPVWIFGALIGLLLPRPKWLEAGASGSSILLASPAGLFVRRATIAYHAAYICREIWRFFTAPETLQTVLAAPKTLFSAEGLKQRQHKRHSHRRHRTRSGRASLEKSRELGAAEDAPVDWYVTEEDLEFFKDRVEREVELPGSGPWEHMMDKNFSELKYSAWRRRLADGKTDYKSLTVSDNATAEEFMDFYLDDDSRSVWDPMITEHQLLENGPGKHRCQVVRWIRTFPFSFIKSREYVIARRVWRQDGALYGITKVIDHPRAVRNPNIVHMDAFYSMWRCRTIPTPSGRPACETILLHREDFKIPERLSRFAVQHGMAGFIKKVSAGVTGFVEQRRTRADMFAEDAQAYGLNAPINPPSTSGNDLARTYSTNSLVSSRGSGLGDEESEDGSSECSTPRYRGSRGRRRRRENKLLRKFGWALAATWAAVVVNQ</sequence>
<name>A0AAW1NLJ7_9CHLO</name>
<comment type="caution">
    <text evidence="4">The sequence shown here is derived from an EMBL/GenBank/DDBJ whole genome shotgun (WGS) entry which is preliminary data.</text>
</comment>
<proteinExistence type="predicted"/>
<dbReference type="InterPro" id="IPR051213">
    <property type="entry name" value="START_lipid_transfer"/>
</dbReference>
<gene>
    <name evidence="4" type="ORF">WJX73_000678</name>
</gene>
<dbReference type="Pfam" id="PF01852">
    <property type="entry name" value="START"/>
    <property type="match status" value="1"/>
</dbReference>
<reference evidence="4 5" key="1">
    <citation type="journal article" date="2024" name="Nat. Commun.">
        <title>Phylogenomics reveals the evolutionary origins of lichenization in chlorophyte algae.</title>
        <authorList>
            <person name="Puginier C."/>
            <person name="Libourel C."/>
            <person name="Otte J."/>
            <person name="Skaloud P."/>
            <person name="Haon M."/>
            <person name="Grisel S."/>
            <person name="Petersen M."/>
            <person name="Berrin J.G."/>
            <person name="Delaux P.M."/>
            <person name="Dal Grande F."/>
            <person name="Keller J."/>
        </authorList>
    </citation>
    <scope>NUCLEOTIDE SEQUENCE [LARGE SCALE GENOMIC DNA]</scope>
    <source>
        <strain evidence="4 5">SAG 2036</strain>
    </source>
</reference>
<evidence type="ECO:0000256" key="1">
    <source>
        <dbReference type="SAM" id="MobiDB-lite"/>
    </source>
</evidence>
<dbReference type="InterPro" id="IPR002913">
    <property type="entry name" value="START_lipid-bd_dom"/>
</dbReference>
<dbReference type="InterPro" id="IPR023393">
    <property type="entry name" value="START-like_dom_sf"/>
</dbReference>
<dbReference type="EMBL" id="JALJOQ010000302">
    <property type="protein sequence ID" value="KAK9785505.1"/>
    <property type="molecule type" value="Genomic_DNA"/>
</dbReference>
<accession>A0AAW1NLJ7</accession>
<dbReference type="AlphaFoldDB" id="A0AAW1NLJ7"/>
<dbReference type="PANTHER" id="PTHR19308:SF39">
    <property type="entry name" value="PHOSPHATIDYLCHOLINE TRANSFER PROTEIN"/>
    <property type="match status" value="1"/>
</dbReference>
<keyword evidence="5" id="KW-1185">Reference proteome</keyword>
<dbReference type="Gene3D" id="3.30.530.20">
    <property type="match status" value="1"/>
</dbReference>
<evidence type="ECO:0000313" key="4">
    <source>
        <dbReference type="EMBL" id="KAK9785505.1"/>
    </source>
</evidence>
<feature type="transmembrane region" description="Helical" evidence="2">
    <location>
        <begin position="21"/>
        <end position="42"/>
    </location>
</feature>
<dbReference type="PANTHER" id="PTHR19308">
    <property type="entry name" value="PHOSPHATIDYLCHOLINE TRANSFER PROTEIN"/>
    <property type="match status" value="1"/>
</dbReference>
<keyword evidence="2" id="KW-1133">Transmembrane helix</keyword>
<dbReference type="GO" id="GO:0005737">
    <property type="term" value="C:cytoplasm"/>
    <property type="evidence" value="ECO:0007669"/>
    <property type="project" value="UniProtKB-ARBA"/>
</dbReference>
<feature type="region of interest" description="Disordered" evidence="1">
    <location>
        <begin position="401"/>
        <end position="435"/>
    </location>
</feature>
<keyword evidence="2" id="KW-0472">Membrane</keyword>
<feature type="region of interest" description="Disordered" evidence="1">
    <location>
        <begin position="111"/>
        <end position="137"/>
    </location>
</feature>
<protein>
    <recommendedName>
        <fullName evidence="3">START domain-containing protein</fullName>
    </recommendedName>
</protein>
<dbReference type="GO" id="GO:0008289">
    <property type="term" value="F:lipid binding"/>
    <property type="evidence" value="ECO:0007669"/>
    <property type="project" value="InterPro"/>
</dbReference>
<evidence type="ECO:0000313" key="5">
    <source>
        <dbReference type="Proteomes" id="UP001465755"/>
    </source>
</evidence>
<evidence type="ECO:0000259" key="3">
    <source>
        <dbReference type="PROSITE" id="PS50848"/>
    </source>
</evidence>
<dbReference type="SUPFAM" id="SSF55961">
    <property type="entry name" value="Bet v1-like"/>
    <property type="match status" value="1"/>
</dbReference>
<evidence type="ECO:0000256" key="2">
    <source>
        <dbReference type="SAM" id="Phobius"/>
    </source>
</evidence>
<organism evidence="4 5">
    <name type="scientific">Symbiochloris irregularis</name>
    <dbReference type="NCBI Taxonomy" id="706552"/>
    <lineage>
        <taxon>Eukaryota</taxon>
        <taxon>Viridiplantae</taxon>
        <taxon>Chlorophyta</taxon>
        <taxon>core chlorophytes</taxon>
        <taxon>Trebouxiophyceae</taxon>
        <taxon>Trebouxiales</taxon>
        <taxon>Trebouxiaceae</taxon>
        <taxon>Symbiochloris</taxon>
    </lineage>
</organism>
<keyword evidence="2" id="KW-0812">Transmembrane</keyword>